<dbReference type="PANTHER" id="PTHR22925:SF3">
    <property type="entry name" value="GLYCOSYL HYDROLASE FAMILY PROTEIN 43"/>
    <property type="match status" value="1"/>
</dbReference>
<sequence length="1772" mass="194713">MAAAWAWMISLFLCSLVVQGTAQLGSIFSSGQAGEFVQKLLATTRCSPLSTSSACVEYERCKATHRCASGDEEYTIAQALLQVFDEKFRQGERVQVQLVNDFEDWKTGVHHWSVPFDWQSPIAFGFDTFSLPLLGSLELDRGTLYIDTSAGTMSGDVAFQGEMLETPQRTTVAVFNFLTVYLGSRVNVVFKGNQAFALLSRSSMVLNTHLEAPPGSLGGFSGGGTLSQYNHNGPGSSNVRVYEHTVTTSALLQPTVQEIQTSAAPGQTLRGTFTLSSATATTTRLSFDATAAQVKAQVENALGIGLVDVQRLGQDAANVGRIWRITFSTAIGNAPLLSATSYLTGLQANVTARLVTRGNQLSGGFRLSFLTKTTRLLSYNISQNDLQAELRDAFDIKSAQVVKMKASTIERGNTWKIRMTTSNGNKAPTSPSSPVAIEPLNVMTASTFDTVMDPITGQTTSMPLLFGQNAVVTISATAAYSIASGGTGGVYLPTNDLVGGSGGGGGGESPADFKQYPRPIYGGAGGGAMYFGAVNDMTIGPNASIAVDGQRGEDGVFAGGGGSGGSLFLTSGTSVHILGVLSAQGGAGGSSLGRPGASGTGGKIALTAHAMALSGHGTILASPNGNVELKLQTQLQITTDPFVGAAQTAKSLYIAKSIVEPTPMLEGPRFTFYADQPTRISYFVRLGDVQQGTLATNRGALFGVHHSSDPSLFILGIGMLHGNLVFDSNCRGFPLQTLVPRIHAFQWYQVDIFINWSTKLVEIRVNGVSMASNIAFLADAVDMVGLYSYDAMQTWWDELYVGFDHTMGFHCPEFDQNNVFLDKQRVRPLWNPSIVGPQTQFGPKVRHESQVSRRRLYQYNNGGLVPNDGPAHRLYFNDIQDSTVYDRAVDEIHIGMGEIIKIAMAPDASMVFPLETNVEGVSTRWTASPAETQFWYSEIQVFDASGQVVRGGIGACSTMDMKTWRNEGIMLHYANLTDPFGENTNFSMLATRPKVVFNQKSRQFVMWMHVDSKNNDMGLSGVATADFPNGPFEFQTSFYPSSTFEAPGGQAINQTFDQTVVVFPSQDAYLVQSYYKTVEYWLPRPVMDPLWESVKRDDGTVDFGLNYHRAFFLKDYDNVDDIYLQRFRSEDTPWSITCCHRVTNLCDASVLVNNQGCPPQYRKQVNGQAQDNKPILTRYKDPHSAANNAFKANSVPSHTDWGFQVYNIKTWRGNYFDALSANITLLMFKIFAGMASVYDIPSSLEVTYPPGWENATYINATDPPDVMDFMLDTIGVPLTPKFKRQFDAFDLSQMDLNSDGKLTLDEVADLIANGKQSLSVENYDKFLVAFEALKIEEKLKMDPNNDGKITYREFENWVGLDPALVFDRFDLDKSGYLDENELSRLLMDRQLPRLDSIAILLDPDFDGRVYYEMFESFIFNASTVIFLNYDFDHSNDLNASEIELMESDIGVSFLNTSVLLPLVNASRIQFDTYSTWMTASASALRDRVQAFKVDNGLHPTRPDRMTGPLHVVEQRRAKYLSIAKLTPDFMATEQVIVEMEGDFDGHGSLLNIAEFVLQMPLPPSSPAILPYRQFLAPVDFGHYATYWNGRAWEPRPSAPAHFTYGVECDQLANPNCLPCAAQSPYATSSVQQYQNVLPTLSFCENDKAIDAYLKQFDQQVSITLRYQQVARTSSAGVQPQYSPCVNQSESVPCDVNKVYETDMHTPYHLEWEARPNNKGTSVKIRAGPMQQSVVGQTFRERFPNRVAEPPYSMCVINSTQLPDQYGAILGGG</sequence>
<dbReference type="GO" id="GO:0005509">
    <property type="term" value="F:calcium ion binding"/>
    <property type="evidence" value="ECO:0007669"/>
    <property type="project" value="InterPro"/>
</dbReference>
<dbReference type="SUPFAM" id="SSF47473">
    <property type="entry name" value="EF-hand"/>
    <property type="match status" value="1"/>
</dbReference>
<dbReference type="Gene3D" id="1.10.238.10">
    <property type="entry name" value="EF-hand"/>
    <property type="match status" value="2"/>
</dbReference>
<evidence type="ECO:0000313" key="5">
    <source>
        <dbReference type="Proteomes" id="UP000481153"/>
    </source>
</evidence>
<proteinExistence type="predicted"/>
<dbReference type="Proteomes" id="UP000481153">
    <property type="component" value="Unassembled WGS sequence"/>
</dbReference>
<keyword evidence="5" id="KW-1185">Reference proteome</keyword>
<feature type="chain" id="PRO_5026188047" description="EF-hand domain-containing protein" evidence="2">
    <location>
        <begin position="23"/>
        <end position="1772"/>
    </location>
</feature>
<feature type="domain" description="EF-hand" evidence="3">
    <location>
        <begin position="1365"/>
        <end position="1392"/>
    </location>
</feature>
<dbReference type="PANTHER" id="PTHR22925">
    <property type="entry name" value="GLYCOSYL HYDROLASE 43 FAMILY MEMBER"/>
    <property type="match status" value="1"/>
</dbReference>
<dbReference type="PROSITE" id="PS00018">
    <property type="entry name" value="EF_HAND_1"/>
    <property type="match status" value="3"/>
</dbReference>
<organism evidence="4 5">
    <name type="scientific">Aphanomyces euteiches</name>
    <dbReference type="NCBI Taxonomy" id="100861"/>
    <lineage>
        <taxon>Eukaryota</taxon>
        <taxon>Sar</taxon>
        <taxon>Stramenopiles</taxon>
        <taxon>Oomycota</taxon>
        <taxon>Saprolegniomycetes</taxon>
        <taxon>Saprolegniales</taxon>
        <taxon>Verrucalvaceae</taxon>
        <taxon>Aphanomyces</taxon>
    </lineage>
</organism>
<evidence type="ECO:0000313" key="4">
    <source>
        <dbReference type="EMBL" id="KAF0724227.1"/>
    </source>
</evidence>
<dbReference type="EMBL" id="VJMJ01000276">
    <property type="protein sequence ID" value="KAF0724227.1"/>
    <property type="molecule type" value="Genomic_DNA"/>
</dbReference>
<accession>A0A6G0WAG8</accession>
<dbReference type="InterPro" id="IPR023296">
    <property type="entry name" value="Glyco_hydro_beta-prop_sf"/>
</dbReference>
<evidence type="ECO:0000256" key="2">
    <source>
        <dbReference type="SAM" id="SignalP"/>
    </source>
</evidence>
<dbReference type="InterPro" id="IPR011992">
    <property type="entry name" value="EF-hand-dom_pair"/>
</dbReference>
<dbReference type="InterPro" id="IPR002048">
    <property type="entry name" value="EF_hand_dom"/>
</dbReference>
<dbReference type="PROSITE" id="PS50222">
    <property type="entry name" value="EF_HAND_2"/>
    <property type="match status" value="1"/>
</dbReference>
<dbReference type="Gene3D" id="2.115.10.20">
    <property type="entry name" value="Glycosyl hydrolase domain, family 43"/>
    <property type="match status" value="1"/>
</dbReference>
<protein>
    <recommendedName>
        <fullName evidence="3">EF-hand domain-containing protein</fullName>
    </recommendedName>
</protein>
<dbReference type="Pfam" id="PF13202">
    <property type="entry name" value="EF-hand_5"/>
    <property type="match status" value="1"/>
</dbReference>
<keyword evidence="2" id="KW-0732">Signal</keyword>
<name>A0A6G0WAG8_9STRA</name>
<evidence type="ECO:0000256" key="1">
    <source>
        <dbReference type="ARBA" id="ARBA00022837"/>
    </source>
</evidence>
<dbReference type="VEuPathDB" id="FungiDB:AeMF1_001310"/>
<dbReference type="SUPFAM" id="SSF75005">
    <property type="entry name" value="Arabinanase/levansucrase/invertase"/>
    <property type="match status" value="1"/>
</dbReference>
<feature type="signal peptide" evidence="2">
    <location>
        <begin position="1"/>
        <end position="22"/>
    </location>
</feature>
<gene>
    <name evidence="4" type="ORF">Ae201684_017040</name>
</gene>
<dbReference type="InterPro" id="IPR018247">
    <property type="entry name" value="EF_Hand_1_Ca_BS"/>
</dbReference>
<keyword evidence="1" id="KW-0106">Calcium</keyword>
<comment type="caution">
    <text evidence="4">The sequence shown here is derived from an EMBL/GenBank/DDBJ whole genome shotgun (WGS) entry which is preliminary data.</text>
</comment>
<reference evidence="4 5" key="1">
    <citation type="submission" date="2019-07" db="EMBL/GenBank/DDBJ databases">
        <title>Genomics analysis of Aphanomyces spp. identifies a new class of oomycete effector associated with host adaptation.</title>
        <authorList>
            <person name="Gaulin E."/>
        </authorList>
    </citation>
    <scope>NUCLEOTIDE SEQUENCE [LARGE SCALE GENOMIC DNA]</scope>
    <source>
        <strain evidence="4 5">ATCC 201684</strain>
    </source>
</reference>
<evidence type="ECO:0000259" key="3">
    <source>
        <dbReference type="PROSITE" id="PS50222"/>
    </source>
</evidence>